<dbReference type="EMBL" id="CM055106">
    <property type="protein sequence ID" value="KAJ7528626.1"/>
    <property type="molecule type" value="Genomic_DNA"/>
</dbReference>
<gene>
    <name evidence="1" type="ORF">O6H91_15G011000</name>
</gene>
<reference evidence="2" key="1">
    <citation type="journal article" date="2024" name="Proc. Natl. Acad. Sci. U.S.A.">
        <title>Extraordinary preservation of gene collinearity over three hundred million years revealed in homosporous lycophytes.</title>
        <authorList>
            <person name="Li C."/>
            <person name="Wickell D."/>
            <person name="Kuo L.Y."/>
            <person name="Chen X."/>
            <person name="Nie B."/>
            <person name="Liao X."/>
            <person name="Peng D."/>
            <person name="Ji J."/>
            <person name="Jenkins J."/>
            <person name="Williams M."/>
            <person name="Shu S."/>
            <person name="Plott C."/>
            <person name="Barry K."/>
            <person name="Rajasekar S."/>
            <person name="Grimwood J."/>
            <person name="Han X."/>
            <person name="Sun S."/>
            <person name="Hou Z."/>
            <person name="He W."/>
            <person name="Dai G."/>
            <person name="Sun C."/>
            <person name="Schmutz J."/>
            <person name="Leebens-Mack J.H."/>
            <person name="Li F.W."/>
            <person name="Wang L."/>
        </authorList>
    </citation>
    <scope>NUCLEOTIDE SEQUENCE [LARGE SCALE GENOMIC DNA]</scope>
    <source>
        <strain evidence="2">cv. PW_Plant_1</strain>
    </source>
</reference>
<evidence type="ECO:0000313" key="1">
    <source>
        <dbReference type="EMBL" id="KAJ7528626.1"/>
    </source>
</evidence>
<proteinExistence type="predicted"/>
<keyword evidence="2" id="KW-1185">Reference proteome</keyword>
<evidence type="ECO:0000313" key="2">
    <source>
        <dbReference type="Proteomes" id="UP001162992"/>
    </source>
</evidence>
<accession>A0ACC2BFT4</accession>
<name>A0ACC2BFT4_DIPCM</name>
<protein>
    <submittedName>
        <fullName evidence="1">Uncharacterized protein</fullName>
    </submittedName>
</protein>
<comment type="caution">
    <text evidence="1">The sequence shown here is derived from an EMBL/GenBank/DDBJ whole genome shotgun (WGS) entry which is preliminary data.</text>
</comment>
<organism evidence="1 2">
    <name type="scientific">Diphasiastrum complanatum</name>
    <name type="common">Issler's clubmoss</name>
    <name type="synonym">Lycopodium complanatum</name>
    <dbReference type="NCBI Taxonomy" id="34168"/>
    <lineage>
        <taxon>Eukaryota</taxon>
        <taxon>Viridiplantae</taxon>
        <taxon>Streptophyta</taxon>
        <taxon>Embryophyta</taxon>
        <taxon>Tracheophyta</taxon>
        <taxon>Lycopodiopsida</taxon>
        <taxon>Lycopodiales</taxon>
        <taxon>Lycopodiaceae</taxon>
        <taxon>Lycopodioideae</taxon>
        <taxon>Diphasiastrum</taxon>
    </lineage>
</organism>
<sequence>MGGAVREKLRKTPPNHAARPHIWQDEMREVKETFRRVAEVKRSGFSAWDDHDWGVRRGPTLSRNRQIRVRSLVPSRSLHLPAKVLKEIQNNRSVSPFVSFSHLQNVQGMCRRIQSQCSVTERRKNPFDVGIYPAFVRRPVSVSCSVDQKMDFLSPEEEAKNRKQKQKKMTIFSKAPLSYTPVQFSLLYDISNGAYPFCSFSSRRPPTSGGSSASSRVYRRFIDRPASDGNLNRFTTHRPEKRSSVRKSKSRHSSFSSTQSELSFFGSSASETPALDTPRSASGSEQGALAGQLMERPPSRCMNRPISGRSWESAGAVAANPVEVPALGDLSNRSTYSDAMPSARTLISEGNSGGSLTGSSATEESSFSEQNPHRSSLSANKLSDFSPDQNCAEMRPPSPSHRLCSRPPSRSVGALRSASRRKSFRRPLSASTSVKRFPDTSSASFEAPWLDHIQQQRPWSASFSYSGSMRRSSSNRVTFANPLSSLRDCPSSSSSRSRGFDPSNADDSNTTNRLIPSPQSSTHSGQIDHSPNSSTGRSDSKQKKIPMDSTTEGPENRSACGIGSRGTTTGSDGGFVEDSDVIVKHSTDPYQDFRASMMSMIVSEQLQAHKEELEDLFQYYLDLNPPVHHKTLNQVILDIREELHDKERWHS</sequence>
<dbReference type="Proteomes" id="UP001162992">
    <property type="component" value="Chromosome 15"/>
</dbReference>